<dbReference type="AlphaFoldDB" id="A0A9W8UUV4"/>
<evidence type="ECO:0000256" key="1">
    <source>
        <dbReference type="ARBA" id="ARBA00022737"/>
    </source>
</evidence>
<comment type="caution">
    <text evidence="3">The sequence shown here is derived from an EMBL/GenBank/DDBJ whole genome shotgun (WGS) entry which is preliminary data.</text>
</comment>
<proteinExistence type="predicted"/>
<evidence type="ECO:0000313" key="3">
    <source>
        <dbReference type="EMBL" id="KAJ4177481.1"/>
    </source>
</evidence>
<gene>
    <name evidence="3" type="ORF">NW755_013814</name>
</gene>
<keyword evidence="4" id="KW-1185">Reference proteome</keyword>
<dbReference type="Pfam" id="PF24883">
    <property type="entry name" value="NPHP3_N"/>
    <property type="match status" value="1"/>
</dbReference>
<dbReference type="Proteomes" id="UP001152087">
    <property type="component" value="Unassembled WGS sequence"/>
</dbReference>
<sequence>MEHSNSNPVGSMAAAGSARIQIGNNSTINNTINNYSQDDDQKHLAALSLTDPRKDKSRMEQTKSDLLKEAYLWVLQNSEFRRWRETSENQPLFWIRGDFGKGKTMLLSGIINELQPSTRLKDPTRHTNPTSHTSLSYFFCQATNPGLNNATAVLRGLVYLLVDQHPNLLSHVRGKLPLDPGHWNSGVAIRAIFLEMLQDQSLQNVILIVGALY</sequence>
<protein>
    <recommendedName>
        <fullName evidence="2">Nephrocystin 3-like N-terminal domain-containing protein</fullName>
    </recommendedName>
</protein>
<dbReference type="InterPro" id="IPR056884">
    <property type="entry name" value="NPHP3-like_N"/>
</dbReference>
<accession>A0A9W8UUV4</accession>
<dbReference type="EMBL" id="JAOQAV010000104">
    <property type="protein sequence ID" value="KAJ4177481.1"/>
    <property type="molecule type" value="Genomic_DNA"/>
</dbReference>
<keyword evidence="1" id="KW-0677">Repeat</keyword>
<dbReference type="PANTHER" id="PTHR10039:SF14">
    <property type="entry name" value="NACHT DOMAIN-CONTAINING PROTEIN"/>
    <property type="match status" value="1"/>
</dbReference>
<dbReference type="PANTHER" id="PTHR10039">
    <property type="entry name" value="AMELOGENIN"/>
    <property type="match status" value="1"/>
</dbReference>
<name>A0A9W8UUV4_9HYPO</name>
<evidence type="ECO:0000313" key="4">
    <source>
        <dbReference type="Proteomes" id="UP001152087"/>
    </source>
</evidence>
<reference evidence="3" key="1">
    <citation type="submission" date="2022-09" db="EMBL/GenBank/DDBJ databases">
        <title>Fusarium specimens isolated from Avocado Roots.</title>
        <authorList>
            <person name="Stajich J."/>
            <person name="Roper C."/>
            <person name="Heimlech-Rivalta G."/>
        </authorList>
    </citation>
    <scope>NUCLEOTIDE SEQUENCE</scope>
    <source>
        <strain evidence="3">A02</strain>
    </source>
</reference>
<evidence type="ECO:0000259" key="2">
    <source>
        <dbReference type="Pfam" id="PF24883"/>
    </source>
</evidence>
<feature type="domain" description="Nephrocystin 3-like N-terminal" evidence="2">
    <location>
        <begin position="72"/>
        <end position="212"/>
    </location>
</feature>
<organism evidence="3 4">
    <name type="scientific">Fusarium falciforme</name>
    <dbReference type="NCBI Taxonomy" id="195108"/>
    <lineage>
        <taxon>Eukaryota</taxon>
        <taxon>Fungi</taxon>
        <taxon>Dikarya</taxon>
        <taxon>Ascomycota</taxon>
        <taxon>Pezizomycotina</taxon>
        <taxon>Sordariomycetes</taxon>
        <taxon>Hypocreomycetidae</taxon>
        <taxon>Hypocreales</taxon>
        <taxon>Nectriaceae</taxon>
        <taxon>Fusarium</taxon>
        <taxon>Fusarium solani species complex</taxon>
    </lineage>
</organism>
<feature type="non-terminal residue" evidence="3">
    <location>
        <position position="213"/>
    </location>
</feature>